<evidence type="ECO:0000313" key="4">
    <source>
        <dbReference type="Proteomes" id="UP001194468"/>
    </source>
</evidence>
<dbReference type="InterPro" id="IPR045340">
    <property type="entry name" value="DUF6533"/>
</dbReference>
<feature type="transmembrane region" description="Helical" evidence="1">
    <location>
        <begin position="269"/>
        <end position="289"/>
    </location>
</feature>
<feature type="transmembrane region" description="Helical" evidence="1">
    <location>
        <begin position="12"/>
        <end position="34"/>
    </location>
</feature>
<evidence type="ECO:0000313" key="3">
    <source>
        <dbReference type="EMBL" id="KAF8442299.1"/>
    </source>
</evidence>
<proteinExistence type="predicted"/>
<gene>
    <name evidence="3" type="ORF">L210DRAFT_3644425</name>
</gene>
<organism evidence="3 4">
    <name type="scientific">Boletus edulis BED1</name>
    <dbReference type="NCBI Taxonomy" id="1328754"/>
    <lineage>
        <taxon>Eukaryota</taxon>
        <taxon>Fungi</taxon>
        <taxon>Dikarya</taxon>
        <taxon>Basidiomycota</taxon>
        <taxon>Agaricomycotina</taxon>
        <taxon>Agaricomycetes</taxon>
        <taxon>Agaricomycetidae</taxon>
        <taxon>Boletales</taxon>
        <taxon>Boletineae</taxon>
        <taxon>Boletaceae</taxon>
        <taxon>Boletoideae</taxon>
        <taxon>Boletus</taxon>
    </lineage>
</organism>
<sequence>MSSALQSAITTILQNNYVTLAILTAVVYDYVLIFSREIEYIWNKPWTWVSTLFIFVRYVGLYNLIIPTILGSSFLPGPAKTYVFTLSSLSALPTAADVYYLAVSEILYILNGWIFVIFLGAADLVMILRVWALYHRSRLILGALLASFSVEIIFTIILAAINGDPRNLSATTSHIFHFSVCGATSTAPKWTNTAVAVQIAHAGAVCILVIARFLKQSFQMYRATKQWQLNRYVNLLVKQGIFYFLGIFLFTLINLLLLLRNGLAPGWQAWVILQYVPVYTLTPRFILSVRAVYAHEVKREGGGGIDTGFGLPSIGGRSAGVILFADAEQNEEGMEAIEEIPLEVGTTQQE</sequence>
<evidence type="ECO:0000256" key="1">
    <source>
        <dbReference type="SAM" id="Phobius"/>
    </source>
</evidence>
<dbReference type="Pfam" id="PF20151">
    <property type="entry name" value="DUF6533"/>
    <property type="match status" value="1"/>
</dbReference>
<dbReference type="EMBL" id="WHUW01000009">
    <property type="protein sequence ID" value="KAF8442299.1"/>
    <property type="molecule type" value="Genomic_DNA"/>
</dbReference>
<reference evidence="3" key="2">
    <citation type="journal article" date="2020" name="Nat. Commun.">
        <title>Large-scale genome sequencing of mycorrhizal fungi provides insights into the early evolution of symbiotic traits.</title>
        <authorList>
            <person name="Miyauchi S."/>
            <person name="Kiss E."/>
            <person name="Kuo A."/>
            <person name="Drula E."/>
            <person name="Kohler A."/>
            <person name="Sanchez-Garcia M."/>
            <person name="Morin E."/>
            <person name="Andreopoulos B."/>
            <person name="Barry K.W."/>
            <person name="Bonito G."/>
            <person name="Buee M."/>
            <person name="Carver A."/>
            <person name="Chen C."/>
            <person name="Cichocki N."/>
            <person name="Clum A."/>
            <person name="Culley D."/>
            <person name="Crous P.W."/>
            <person name="Fauchery L."/>
            <person name="Girlanda M."/>
            <person name="Hayes R.D."/>
            <person name="Keri Z."/>
            <person name="LaButti K."/>
            <person name="Lipzen A."/>
            <person name="Lombard V."/>
            <person name="Magnuson J."/>
            <person name="Maillard F."/>
            <person name="Murat C."/>
            <person name="Nolan M."/>
            <person name="Ohm R.A."/>
            <person name="Pangilinan J."/>
            <person name="Pereira M.F."/>
            <person name="Perotto S."/>
            <person name="Peter M."/>
            <person name="Pfister S."/>
            <person name="Riley R."/>
            <person name="Sitrit Y."/>
            <person name="Stielow J.B."/>
            <person name="Szollosi G."/>
            <person name="Zifcakova L."/>
            <person name="Stursova M."/>
            <person name="Spatafora J.W."/>
            <person name="Tedersoo L."/>
            <person name="Vaario L.M."/>
            <person name="Yamada A."/>
            <person name="Yan M."/>
            <person name="Wang P."/>
            <person name="Xu J."/>
            <person name="Bruns T."/>
            <person name="Baldrian P."/>
            <person name="Vilgalys R."/>
            <person name="Dunand C."/>
            <person name="Henrissat B."/>
            <person name="Grigoriev I.V."/>
            <person name="Hibbett D."/>
            <person name="Nagy L.G."/>
            <person name="Martin F.M."/>
        </authorList>
    </citation>
    <scope>NUCLEOTIDE SEQUENCE</scope>
    <source>
        <strain evidence="3">BED1</strain>
    </source>
</reference>
<keyword evidence="1" id="KW-0472">Membrane</keyword>
<feature type="transmembrane region" description="Helical" evidence="1">
    <location>
        <begin position="46"/>
        <end position="70"/>
    </location>
</feature>
<feature type="transmembrane region" description="Helical" evidence="1">
    <location>
        <begin position="108"/>
        <end position="132"/>
    </location>
</feature>
<accession>A0AAD4GG50</accession>
<keyword evidence="4" id="KW-1185">Reference proteome</keyword>
<reference evidence="3" key="1">
    <citation type="submission" date="2019-10" db="EMBL/GenBank/DDBJ databases">
        <authorList>
            <consortium name="DOE Joint Genome Institute"/>
            <person name="Kuo A."/>
            <person name="Miyauchi S."/>
            <person name="Kiss E."/>
            <person name="Drula E."/>
            <person name="Kohler A."/>
            <person name="Sanchez-Garcia M."/>
            <person name="Andreopoulos B."/>
            <person name="Barry K.W."/>
            <person name="Bonito G."/>
            <person name="Buee M."/>
            <person name="Carver A."/>
            <person name="Chen C."/>
            <person name="Cichocki N."/>
            <person name="Clum A."/>
            <person name="Culley D."/>
            <person name="Crous P.W."/>
            <person name="Fauchery L."/>
            <person name="Girlanda M."/>
            <person name="Hayes R."/>
            <person name="Keri Z."/>
            <person name="LaButti K."/>
            <person name="Lipzen A."/>
            <person name="Lombard V."/>
            <person name="Magnuson J."/>
            <person name="Maillard F."/>
            <person name="Morin E."/>
            <person name="Murat C."/>
            <person name="Nolan M."/>
            <person name="Ohm R."/>
            <person name="Pangilinan J."/>
            <person name="Pereira M."/>
            <person name="Perotto S."/>
            <person name="Peter M."/>
            <person name="Riley R."/>
            <person name="Sitrit Y."/>
            <person name="Stielow B."/>
            <person name="Szollosi G."/>
            <person name="Zifcakova L."/>
            <person name="Stursova M."/>
            <person name="Spatafora J.W."/>
            <person name="Tedersoo L."/>
            <person name="Vaario L.-M."/>
            <person name="Yamada A."/>
            <person name="Yan M."/>
            <person name="Wang P."/>
            <person name="Xu J."/>
            <person name="Bruns T."/>
            <person name="Baldrian P."/>
            <person name="Vilgalys R."/>
            <person name="Henrissat B."/>
            <person name="Grigoriev I.V."/>
            <person name="Hibbett D."/>
            <person name="Nagy L.G."/>
            <person name="Martin F.M."/>
        </authorList>
    </citation>
    <scope>NUCLEOTIDE SEQUENCE</scope>
    <source>
        <strain evidence="3">BED1</strain>
    </source>
</reference>
<feature type="transmembrane region" description="Helical" evidence="1">
    <location>
        <begin position="195"/>
        <end position="214"/>
    </location>
</feature>
<feature type="transmembrane region" description="Helical" evidence="1">
    <location>
        <begin position="235"/>
        <end position="257"/>
    </location>
</feature>
<comment type="caution">
    <text evidence="3">The sequence shown here is derived from an EMBL/GenBank/DDBJ whole genome shotgun (WGS) entry which is preliminary data.</text>
</comment>
<dbReference type="AlphaFoldDB" id="A0AAD4GG50"/>
<feature type="transmembrane region" description="Helical" evidence="1">
    <location>
        <begin position="139"/>
        <end position="161"/>
    </location>
</feature>
<feature type="transmembrane region" description="Helical" evidence="1">
    <location>
        <begin position="82"/>
        <end position="102"/>
    </location>
</feature>
<keyword evidence="1" id="KW-0812">Transmembrane</keyword>
<evidence type="ECO:0000259" key="2">
    <source>
        <dbReference type="Pfam" id="PF20151"/>
    </source>
</evidence>
<protein>
    <recommendedName>
        <fullName evidence="2">DUF6533 domain-containing protein</fullName>
    </recommendedName>
</protein>
<dbReference type="Proteomes" id="UP001194468">
    <property type="component" value="Unassembled WGS sequence"/>
</dbReference>
<name>A0AAD4GG50_BOLED</name>
<keyword evidence="1" id="KW-1133">Transmembrane helix</keyword>
<feature type="domain" description="DUF6533" evidence="2">
    <location>
        <begin position="17"/>
        <end position="61"/>
    </location>
</feature>